<comment type="cofactor">
    <cofactor evidence="1">
        <name>Fe(2+)</name>
        <dbReference type="ChEBI" id="CHEBI:29033"/>
    </cofactor>
</comment>
<reference evidence="2 3" key="1">
    <citation type="submission" date="2017-06" db="EMBL/GenBank/DDBJ databases">
        <title>Sequencing and comparative analysis of myxobacterial genomes.</title>
        <authorList>
            <person name="Rupp O."/>
            <person name="Goesmann A."/>
            <person name="Sogaard-Andersen L."/>
        </authorList>
    </citation>
    <scope>NUCLEOTIDE SEQUENCE [LARGE SCALE GENOMIC DNA]</scope>
    <source>
        <strain evidence="2 3">DSM 52655</strain>
    </source>
</reference>
<dbReference type="PANTHER" id="PTHR20883:SF48">
    <property type="entry name" value="ECTOINE DIOXYGENASE"/>
    <property type="match status" value="1"/>
</dbReference>
<evidence type="ECO:0000256" key="1">
    <source>
        <dbReference type="ARBA" id="ARBA00001954"/>
    </source>
</evidence>
<dbReference type="Gene3D" id="2.60.120.620">
    <property type="entry name" value="q2cbj1_9rhob like domain"/>
    <property type="match status" value="1"/>
</dbReference>
<keyword evidence="2" id="KW-0560">Oxidoreductase</keyword>
<dbReference type="Pfam" id="PF05721">
    <property type="entry name" value="PhyH"/>
    <property type="match status" value="1"/>
</dbReference>
<dbReference type="InterPro" id="IPR008775">
    <property type="entry name" value="Phytyl_CoA_dOase-like"/>
</dbReference>
<dbReference type="GO" id="GO:0005506">
    <property type="term" value="F:iron ion binding"/>
    <property type="evidence" value="ECO:0007669"/>
    <property type="project" value="UniProtKB-ARBA"/>
</dbReference>
<name>A0A250JE58_9BACT</name>
<dbReference type="AlphaFoldDB" id="A0A250JE58"/>
<accession>A0A250JE58</accession>
<dbReference type="KEGG" id="cfus:CYFUS_007656"/>
<evidence type="ECO:0000313" key="3">
    <source>
        <dbReference type="Proteomes" id="UP000217257"/>
    </source>
</evidence>
<sequence>MRTDEIVERVRAEGWCVVDGIIPALELPEVQESVRGELDAQSAGWAAEVSRISQAGFQMPPKGILHAQAVINRQPQLASHVTHPRLMEACEALLGRYFRVSSVGAIVTYPGNERGYWHADWPFNQKLATALPSPYPDAAMNISAIFMLSRFNKRTGGTILLPGSHRRSFNPSGGSPAEQFEPHSAEVTAVGEPGDVLFYDSRLWHCVAPNLSDGPRMALNVRYSAWWLNLEFRRKNSPEYERLLRDSKGKDNSVPLIPRASFESMPERARPFFAHWVER</sequence>
<keyword evidence="2" id="KW-0223">Dioxygenase</keyword>
<dbReference type="SUPFAM" id="SSF51197">
    <property type="entry name" value="Clavaminate synthase-like"/>
    <property type="match status" value="1"/>
</dbReference>
<gene>
    <name evidence="2" type="ORF">CYFUS_007656</name>
</gene>
<dbReference type="GO" id="GO:0016706">
    <property type="term" value="F:2-oxoglutarate-dependent dioxygenase activity"/>
    <property type="evidence" value="ECO:0007669"/>
    <property type="project" value="UniProtKB-ARBA"/>
</dbReference>
<dbReference type="RefSeq" id="WP_095989775.1">
    <property type="nucleotide sequence ID" value="NZ_CP022098.1"/>
</dbReference>
<dbReference type="PANTHER" id="PTHR20883">
    <property type="entry name" value="PHYTANOYL-COA DIOXYGENASE DOMAIN CONTAINING 1"/>
    <property type="match status" value="1"/>
</dbReference>
<proteinExistence type="predicted"/>
<evidence type="ECO:0000313" key="2">
    <source>
        <dbReference type="EMBL" id="ATB42179.1"/>
    </source>
</evidence>
<dbReference type="Proteomes" id="UP000217257">
    <property type="component" value="Chromosome"/>
</dbReference>
<organism evidence="2 3">
    <name type="scientific">Cystobacter fuscus</name>
    <dbReference type="NCBI Taxonomy" id="43"/>
    <lineage>
        <taxon>Bacteria</taxon>
        <taxon>Pseudomonadati</taxon>
        <taxon>Myxococcota</taxon>
        <taxon>Myxococcia</taxon>
        <taxon>Myxococcales</taxon>
        <taxon>Cystobacterineae</taxon>
        <taxon>Archangiaceae</taxon>
        <taxon>Cystobacter</taxon>
    </lineage>
</organism>
<protein>
    <submittedName>
        <fullName evidence="2">Phytanoyl-CoA dioxygenase</fullName>
    </submittedName>
</protein>
<dbReference type="EMBL" id="CP022098">
    <property type="protein sequence ID" value="ATB42179.1"/>
    <property type="molecule type" value="Genomic_DNA"/>
</dbReference>